<dbReference type="Proteomes" id="UP000574931">
    <property type="component" value="Unassembled WGS sequence"/>
</dbReference>
<evidence type="ECO:0000256" key="1">
    <source>
        <dbReference type="SAM" id="Phobius"/>
    </source>
</evidence>
<dbReference type="GO" id="GO:0005886">
    <property type="term" value="C:plasma membrane"/>
    <property type="evidence" value="ECO:0007669"/>
    <property type="project" value="TreeGrafter"/>
</dbReference>
<feature type="transmembrane region" description="Helical" evidence="1">
    <location>
        <begin position="101"/>
        <end position="119"/>
    </location>
</feature>
<reference evidence="3 4" key="1">
    <citation type="submission" date="2020-05" db="EMBL/GenBank/DDBJ databases">
        <title>Draft Genome Sequence of Ochrobactrum soli Isolated from Stable Fly Gut.</title>
        <authorList>
            <person name="Pileggi M.T."/>
            <person name="Vazhakkala L.J."/>
            <person name="Wong C.N."/>
        </authorList>
    </citation>
    <scope>NUCLEOTIDE SEQUENCE [LARGE SCALE GENOMIC DNA]</scope>
    <source>
        <strain evidence="3 4">MTP-C0764</strain>
    </source>
</reference>
<dbReference type="InterPro" id="IPR051599">
    <property type="entry name" value="Cell_Envelope_Assoc"/>
</dbReference>
<dbReference type="RefSeq" id="WP_171317149.1">
    <property type="nucleotide sequence ID" value="NZ_JABFCY010000001.1"/>
</dbReference>
<dbReference type="InterPro" id="IPR003848">
    <property type="entry name" value="DUF218"/>
</dbReference>
<dbReference type="CDD" id="cd06259">
    <property type="entry name" value="YdcF-like"/>
    <property type="match status" value="1"/>
</dbReference>
<dbReference type="GO" id="GO:0043164">
    <property type="term" value="P:Gram-negative-bacterium-type cell wall biogenesis"/>
    <property type="evidence" value="ECO:0007669"/>
    <property type="project" value="TreeGrafter"/>
</dbReference>
<gene>
    <name evidence="3" type="ORF">HKX02_03745</name>
</gene>
<proteinExistence type="predicted"/>
<keyword evidence="1" id="KW-1133">Transmembrane helix</keyword>
<keyword evidence="4" id="KW-1185">Reference proteome</keyword>
<dbReference type="Pfam" id="PF02698">
    <property type="entry name" value="DUF218"/>
    <property type="match status" value="1"/>
</dbReference>
<keyword evidence="1" id="KW-0472">Membrane</keyword>
<evidence type="ECO:0000313" key="4">
    <source>
        <dbReference type="Proteomes" id="UP000574931"/>
    </source>
</evidence>
<organism evidence="3 4">
    <name type="scientific">Ochrobactrum soli</name>
    <dbReference type="NCBI Taxonomy" id="2448455"/>
    <lineage>
        <taxon>Bacteria</taxon>
        <taxon>Pseudomonadati</taxon>
        <taxon>Pseudomonadota</taxon>
        <taxon>Alphaproteobacteria</taxon>
        <taxon>Hyphomicrobiales</taxon>
        <taxon>Brucellaceae</taxon>
        <taxon>Brucella/Ochrobactrum group</taxon>
        <taxon>Ochrobactrum</taxon>
    </lineage>
</organism>
<dbReference type="PANTHER" id="PTHR30336:SF4">
    <property type="entry name" value="ENVELOPE BIOGENESIS FACTOR ELYC"/>
    <property type="match status" value="1"/>
</dbReference>
<dbReference type="PANTHER" id="PTHR30336">
    <property type="entry name" value="INNER MEMBRANE PROTEIN, PROBABLE PERMEASE"/>
    <property type="match status" value="1"/>
</dbReference>
<accession>A0A849KIS8</accession>
<protein>
    <submittedName>
        <fullName evidence="3">YdcF family protein</fullName>
    </submittedName>
</protein>
<keyword evidence="1" id="KW-0812">Transmembrane</keyword>
<dbReference type="AlphaFoldDB" id="A0A849KIS8"/>
<dbReference type="GO" id="GO:0000270">
    <property type="term" value="P:peptidoglycan metabolic process"/>
    <property type="evidence" value="ECO:0007669"/>
    <property type="project" value="TreeGrafter"/>
</dbReference>
<feature type="domain" description="DUF218" evidence="2">
    <location>
        <begin position="136"/>
        <end position="261"/>
    </location>
</feature>
<comment type="caution">
    <text evidence="3">The sequence shown here is derived from an EMBL/GenBank/DDBJ whole genome shotgun (WGS) entry which is preliminary data.</text>
</comment>
<evidence type="ECO:0000313" key="3">
    <source>
        <dbReference type="EMBL" id="NNU59370.1"/>
    </source>
</evidence>
<dbReference type="EMBL" id="JABFCY010000001">
    <property type="protein sequence ID" value="NNU59370.1"/>
    <property type="molecule type" value="Genomic_DNA"/>
</dbReference>
<name>A0A849KIS8_9HYPH</name>
<sequence length="305" mass="34032">MTIFWPNTLRRSQIPGSFPSYRRNAAYDSQRNNGRIAHALGGGYRTSNDAVAKGQTAEEMRAGAVVWRRSPPVVAPSSLLLAPARFLWSVMMRMLRRFQPISIVLFGLLLAFLVGFVTFGEKVTSMTPPVIDEPADAIVVLTGGQSRIQAAVDLLQEKRGKRLLISGVHPSTNEKSIQRATHADQSLFDCCVDLDRSARNTIGNAEESEHWIRNNGYNRVIVVTNNYHMPRSILEMSYRMKDVEFVPYPVVNTEGRGQSWVAEGDTLRVLFVEYVKYLGAVVRVGTSEIFGFDILNGVAGQKINR</sequence>
<evidence type="ECO:0000259" key="2">
    <source>
        <dbReference type="Pfam" id="PF02698"/>
    </source>
</evidence>